<reference evidence="1 2" key="1">
    <citation type="submission" date="2019-03" db="EMBL/GenBank/DDBJ databases">
        <title>Genomic Encyclopedia of Type Strains, Phase IV (KMG-IV): sequencing the most valuable type-strain genomes for metagenomic binning, comparative biology and taxonomic classification.</title>
        <authorList>
            <person name="Goeker M."/>
        </authorList>
    </citation>
    <scope>NUCLEOTIDE SEQUENCE [LARGE SCALE GENOMIC DNA]</scope>
    <source>
        <strain evidence="1 2">DSM 28679</strain>
    </source>
</reference>
<dbReference type="EMBL" id="SNYK01000001">
    <property type="protein sequence ID" value="TDQ40205.1"/>
    <property type="molecule type" value="Genomic_DNA"/>
</dbReference>
<protein>
    <submittedName>
        <fullName evidence="1">Toxin CptA</fullName>
    </submittedName>
</protein>
<dbReference type="InterPro" id="IPR009883">
    <property type="entry name" value="YgfX"/>
</dbReference>
<keyword evidence="2" id="KW-1185">Reference proteome</keyword>
<evidence type="ECO:0000313" key="2">
    <source>
        <dbReference type="Proteomes" id="UP000294575"/>
    </source>
</evidence>
<organism evidence="1 2">
    <name type="scientific">Thiopseudomonas denitrificans</name>
    <dbReference type="NCBI Taxonomy" id="1501432"/>
    <lineage>
        <taxon>Bacteria</taxon>
        <taxon>Pseudomonadati</taxon>
        <taxon>Pseudomonadota</taxon>
        <taxon>Gammaproteobacteria</taxon>
        <taxon>Pseudomonadales</taxon>
        <taxon>Pseudomonadaceae</taxon>
        <taxon>Thiopseudomonas</taxon>
    </lineage>
</organism>
<dbReference type="Proteomes" id="UP000294575">
    <property type="component" value="Unassembled WGS sequence"/>
</dbReference>
<name>A0A4R6U6N8_9GAMM</name>
<sequence length="159" mass="17627">MPACFWLPSRLLVTVQAALAVLAVLALAGSGLPVQAKAGLMFFCAAWTLLCLARDSYRRGPVCRTGLRYCKTAGWELWRSDSGWRSVQILAGSLVIRQLVIVRFRYAGQRRVRSLVLPADVLPADSHRRLRLWLRFIPVCEGAAERSPVPPEAVRGNQA</sequence>
<evidence type="ECO:0000313" key="1">
    <source>
        <dbReference type="EMBL" id="TDQ40205.1"/>
    </source>
</evidence>
<dbReference type="RefSeq" id="WP_101496901.1">
    <property type="nucleotide sequence ID" value="NZ_LNJZ01000007.1"/>
</dbReference>
<comment type="caution">
    <text evidence="1">The sequence shown here is derived from an EMBL/GenBank/DDBJ whole genome shotgun (WGS) entry which is preliminary data.</text>
</comment>
<dbReference type="OrthoDB" id="7030636at2"/>
<dbReference type="AlphaFoldDB" id="A0A4R6U6N8"/>
<dbReference type="Pfam" id="PF07254">
    <property type="entry name" value="Cpta_toxin"/>
    <property type="match status" value="1"/>
</dbReference>
<gene>
    <name evidence="1" type="ORF">DFQ45_101340</name>
</gene>
<proteinExistence type="predicted"/>
<accession>A0A4R6U6N8</accession>